<dbReference type="SUPFAM" id="SSF102735">
    <property type="entry name" value="Trigger factor ribosome-binding domain"/>
    <property type="match status" value="1"/>
</dbReference>
<comment type="subcellular location">
    <subcellularLocation>
        <location evidence="11">Cytoplasm</location>
    </subcellularLocation>
    <text evidence="11">About half TF is bound to the ribosome near the polypeptide exit tunnel while the other half is free in the cytoplasm.</text>
</comment>
<dbReference type="InterPro" id="IPR036611">
    <property type="entry name" value="Trigger_fac_ribosome-bd_sf"/>
</dbReference>
<evidence type="ECO:0000256" key="12">
    <source>
        <dbReference type="PROSITE-ProRule" id="PRU00277"/>
    </source>
</evidence>
<evidence type="ECO:0000256" key="10">
    <source>
        <dbReference type="ARBA" id="ARBA00029986"/>
    </source>
</evidence>
<dbReference type="GO" id="GO:0015031">
    <property type="term" value="P:protein transport"/>
    <property type="evidence" value="ECO:0007669"/>
    <property type="project" value="UniProtKB-UniRule"/>
</dbReference>
<dbReference type="EMBL" id="PCXP01000015">
    <property type="protein sequence ID" value="PIR41957.1"/>
    <property type="molecule type" value="Genomic_DNA"/>
</dbReference>
<gene>
    <name evidence="11 15" type="primary">tig</name>
    <name evidence="15" type="ORF">COV30_01060</name>
</gene>
<evidence type="ECO:0000313" key="16">
    <source>
        <dbReference type="Proteomes" id="UP000230208"/>
    </source>
</evidence>
<dbReference type="Pfam" id="PF05697">
    <property type="entry name" value="Trigger_N"/>
    <property type="match status" value="1"/>
</dbReference>
<evidence type="ECO:0000313" key="15">
    <source>
        <dbReference type="EMBL" id="PIR41957.1"/>
    </source>
</evidence>
<proteinExistence type="inferred from homology"/>
<dbReference type="InterPro" id="IPR005215">
    <property type="entry name" value="Trig_fac"/>
</dbReference>
<name>A0A2H0R623_9BACT</name>
<keyword evidence="9 11" id="KW-0131">Cell cycle</keyword>
<sequence length="426" mass="48816">MTHQFKKIDEFQRELTVELSKDDLKNYVEKTENILGSDLKIDGFRKGKIPKDQFKKHLDSTAVLQSALDLAIQESLTNVIKEEDLDMMSFSKLEVKENTPEKLVYKVLLVLFPEIKIKKDKNFKVEKRNISVEQKEIEDTLNTVRNSRAAYKEKTGPAENGDRVEVDFEVKNDGKLIDGGMSKNHPIILGGKHFIPGFEENLIGMKKGENKVFSLIGPKDYYRKDMAGKKLEFYVQVNNVQSVSLPELNDDFAKMLGKFNSVSDIVNSVKEGLLQEKKIKEQQRVRLEILSHIIKESGISAPEFMVAKQLDSMVQDFDNNLHANGMELGLYLAHAGKTQEDLKKDWKEEAEKQVKIFLILRKITKDENITASREEIDQELNNAIQATLMRGGKVQENLDVERLKEDISGKIINEKTFNFLERLHAD</sequence>
<dbReference type="InterPro" id="IPR046357">
    <property type="entry name" value="PPIase_dom_sf"/>
</dbReference>
<dbReference type="InterPro" id="IPR008880">
    <property type="entry name" value="Trigger_fac_C"/>
</dbReference>
<dbReference type="PIRSF" id="PIRSF003095">
    <property type="entry name" value="Trigger_factor"/>
    <property type="match status" value="1"/>
</dbReference>
<organism evidence="15 16">
    <name type="scientific">Candidatus Yanofskybacteria bacterium CG10_big_fil_rev_8_21_14_0_10_37_15</name>
    <dbReference type="NCBI Taxonomy" id="1975097"/>
    <lineage>
        <taxon>Bacteria</taxon>
        <taxon>Candidatus Yanofskyibacteriota</taxon>
    </lineage>
</organism>
<dbReference type="AlphaFoldDB" id="A0A2H0R623"/>
<evidence type="ECO:0000256" key="1">
    <source>
        <dbReference type="ARBA" id="ARBA00000971"/>
    </source>
</evidence>
<keyword evidence="11" id="KW-0963">Cytoplasm</keyword>
<evidence type="ECO:0000256" key="6">
    <source>
        <dbReference type="ARBA" id="ARBA00023110"/>
    </source>
</evidence>
<dbReference type="InterPro" id="IPR001179">
    <property type="entry name" value="PPIase_FKBP_dom"/>
</dbReference>
<reference evidence="15 16" key="1">
    <citation type="submission" date="2017-09" db="EMBL/GenBank/DDBJ databases">
        <title>Depth-based differentiation of microbial function through sediment-hosted aquifers and enrichment of novel symbionts in the deep terrestrial subsurface.</title>
        <authorList>
            <person name="Probst A.J."/>
            <person name="Ladd B."/>
            <person name="Jarett J.K."/>
            <person name="Geller-Mcgrath D.E."/>
            <person name="Sieber C.M."/>
            <person name="Emerson J.B."/>
            <person name="Anantharaman K."/>
            <person name="Thomas B.C."/>
            <person name="Malmstrom R."/>
            <person name="Stieglmeier M."/>
            <person name="Klingl A."/>
            <person name="Woyke T."/>
            <person name="Ryan C.M."/>
            <person name="Banfield J.F."/>
        </authorList>
    </citation>
    <scope>NUCLEOTIDE SEQUENCE [LARGE SCALE GENOMIC DNA]</scope>
    <source>
        <strain evidence="15">CG10_big_fil_rev_8_21_14_0_10_37_15</strain>
    </source>
</reference>
<dbReference type="GO" id="GO:0005737">
    <property type="term" value="C:cytoplasm"/>
    <property type="evidence" value="ECO:0007669"/>
    <property type="project" value="UniProtKB-SubCell"/>
</dbReference>
<dbReference type="GO" id="GO:0003755">
    <property type="term" value="F:peptidyl-prolyl cis-trans isomerase activity"/>
    <property type="evidence" value="ECO:0007669"/>
    <property type="project" value="UniProtKB-UniRule"/>
</dbReference>
<evidence type="ECO:0000256" key="5">
    <source>
        <dbReference type="ARBA" id="ARBA00022618"/>
    </source>
</evidence>
<keyword evidence="7 11" id="KW-0143">Chaperone</keyword>
<keyword evidence="5 11" id="KW-0132">Cell division</keyword>
<dbReference type="InterPro" id="IPR008881">
    <property type="entry name" value="Trigger_fac_ribosome-bd_bac"/>
</dbReference>
<evidence type="ECO:0000256" key="8">
    <source>
        <dbReference type="ARBA" id="ARBA00023235"/>
    </source>
</evidence>
<dbReference type="NCBIfam" id="TIGR00115">
    <property type="entry name" value="tig"/>
    <property type="match status" value="1"/>
</dbReference>
<dbReference type="InterPro" id="IPR037041">
    <property type="entry name" value="Trigger_fac_C_sf"/>
</dbReference>
<evidence type="ECO:0000256" key="3">
    <source>
        <dbReference type="ARBA" id="ARBA00013194"/>
    </source>
</evidence>
<dbReference type="Gene3D" id="1.10.3120.10">
    <property type="entry name" value="Trigger factor, C-terminal domain"/>
    <property type="match status" value="1"/>
</dbReference>
<evidence type="ECO:0000256" key="11">
    <source>
        <dbReference type="HAMAP-Rule" id="MF_00303"/>
    </source>
</evidence>
<dbReference type="Pfam" id="PF05698">
    <property type="entry name" value="Trigger_C"/>
    <property type="match status" value="1"/>
</dbReference>
<protein>
    <recommendedName>
        <fullName evidence="4 11">Trigger factor</fullName>
        <shortName evidence="11">TF</shortName>
        <ecNumber evidence="3 11">5.2.1.8</ecNumber>
    </recommendedName>
    <alternativeName>
        <fullName evidence="10 11">PPIase</fullName>
    </alternativeName>
</protein>
<dbReference type="Gene3D" id="3.30.70.1050">
    <property type="entry name" value="Trigger factor ribosome-binding domain"/>
    <property type="match status" value="1"/>
</dbReference>
<keyword evidence="6 11" id="KW-0697">Rotamase</keyword>
<dbReference type="SUPFAM" id="SSF109998">
    <property type="entry name" value="Triger factor/SurA peptide-binding domain-like"/>
    <property type="match status" value="1"/>
</dbReference>
<dbReference type="Proteomes" id="UP000230208">
    <property type="component" value="Unassembled WGS sequence"/>
</dbReference>
<dbReference type="Pfam" id="PF00254">
    <property type="entry name" value="FKBP_C"/>
    <property type="match status" value="1"/>
</dbReference>
<evidence type="ECO:0000256" key="13">
    <source>
        <dbReference type="RuleBase" id="RU003914"/>
    </source>
</evidence>
<dbReference type="HAMAP" id="MF_00303">
    <property type="entry name" value="Trigger_factor_Tig"/>
    <property type="match status" value="1"/>
</dbReference>
<evidence type="ECO:0000256" key="9">
    <source>
        <dbReference type="ARBA" id="ARBA00023306"/>
    </source>
</evidence>
<accession>A0A2H0R623</accession>
<feature type="domain" description="PPIase FKBP-type" evidence="14">
    <location>
        <begin position="161"/>
        <end position="221"/>
    </location>
</feature>
<dbReference type="Gene3D" id="3.10.50.40">
    <property type="match status" value="1"/>
</dbReference>
<dbReference type="GO" id="GO:0051301">
    <property type="term" value="P:cell division"/>
    <property type="evidence" value="ECO:0007669"/>
    <property type="project" value="UniProtKB-KW"/>
</dbReference>
<dbReference type="GO" id="GO:0006457">
    <property type="term" value="P:protein folding"/>
    <property type="evidence" value="ECO:0007669"/>
    <property type="project" value="UniProtKB-UniRule"/>
</dbReference>
<comment type="function">
    <text evidence="11">Involved in protein export. Acts as a chaperone by maintaining the newly synthesized protein in an open conformation. Functions as a peptidyl-prolyl cis-trans isomerase.</text>
</comment>
<dbReference type="FunFam" id="3.10.50.40:FF:000001">
    <property type="entry name" value="Trigger factor"/>
    <property type="match status" value="1"/>
</dbReference>
<dbReference type="InterPro" id="IPR027304">
    <property type="entry name" value="Trigger_fact/SurA_dom_sf"/>
</dbReference>
<evidence type="ECO:0000259" key="14">
    <source>
        <dbReference type="PROSITE" id="PS50059"/>
    </source>
</evidence>
<comment type="caution">
    <text evidence="15">The sequence shown here is derived from an EMBL/GenBank/DDBJ whole genome shotgun (WGS) entry which is preliminary data.</text>
</comment>
<evidence type="ECO:0000256" key="2">
    <source>
        <dbReference type="ARBA" id="ARBA00005464"/>
    </source>
</evidence>
<comment type="similarity">
    <text evidence="2 11 13">Belongs to the FKBP-type PPIase family. Tig subfamily.</text>
</comment>
<comment type="catalytic activity">
    <reaction evidence="1 11 12">
        <text>[protein]-peptidylproline (omega=180) = [protein]-peptidylproline (omega=0)</text>
        <dbReference type="Rhea" id="RHEA:16237"/>
        <dbReference type="Rhea" id="RHEA-COMP:10747"/>
        <dbReference type="Rhea" id="RHEA-COMP:10748"/>
        <dbReference type="ChEBI" id="CHEBI:83833"/>
        <dbReference type="ChEBI" id="CHEBI:83834"/>
        <dbReference type="EC" id="5.2.1.8"/>
    </reaction>
</comment>
<dbReference type="SUPFAM" id="SSF54534">
    <property type="entry name" value="FKBP-like"/>
    <property type="match status" value="1"/>
</dbReference>
<evidence type="ECO:0000256" key="4">
    <source>
        <dbReference type="ARBA" id="ARBA00016902"/>
    </source>
</evidence>
<evidence type="ECO:0000256" key="7">
    <source>
        <dbReference type="ARBA" id="ARBA00023186"/>
    </source>
</evidence>
<comment type="domain">
    <text evidence="11">Consists of 3 domains; the N-terminus binds the ribosome, the middle domain has PPIase activity, while the C-terminus has intrinsic chaperone activity on its own.</text>
</comment>
<keyword evidence="8 11" id="KW-0413">Isomerase</keyword>
<dbReference type="EC" id="5.2.1.8" evidence="3 11"/>
<dbReference type="PROSITE" id="PS50059">
    <property type="entry name" value="FKBP_PPIASE"/>
    <property type="match status" value="1"/>
</dbReference>